<gene>
    <name evidence="1" type="ORF">CLUMA_CG020359</name>
</gene>
<dbReference type="OrthoDB" id="63533at2759"/>
<proteinExistence type="predicted"/>
<name>A0A1J1J4R9_9DIPT</name>
<dbReference type="AlphaFoldDB" id="A0A1J1J4R9"/>
<accession>A0A1J1J4R9</accession>
<organism evidence="1 2">
    <name type="scientific">Clunio marinus</name>
    <dbReference type="NCBI Taxonomy" id="568069"/>
    <lineage>
        <taxon>Eukaryota</taxon>
        <taxon>Metazoa</taxon>
        <taxon>Ecdysozoa</taxon>
        <taxon>Arthropoda</taxon>
        <taxon>Hexapoda</taxon>
        <taxon>Insecta</taxon>
        <taxon>Pterygota</taxon>
        <taxon>Neoptera</taxon>
        <taxon>Endopterygota</taxon>
        <taxon>Diptera</taxon>
        <taxon>Nematocera</taxon>
        <taxon>Chironomoidea</taxon>
        <taxon>Chironomidae</taxon>
        <taxon>Clunio</taxon>
    </lineage>
</organism>
<evidence type="ECO:0000313" key="1">
    <source>
        <dbReference type="EMBL" id="CRL07383.1"/>
    </source>
</evidence>
<reference evidence="1 2" key="1">
    <citation type="submission" date="2015-04" db="EMBL/GenBank/DDBJ databases">
        <authorList>
            <person name="Syromyatnikov M.Y."/>
            <person name="Popov V.N."/>
        </authorList>
    </citation>
    <scope>NUCLEOTIDE SEQUENCE [LARGE SCALE GENOMIC DNA]</scope>
</reference>
<sequence length="81" mass="9263">MSLSEFFYFSHQTNLANDCCANVKHDCIHTCQREYLRVIKVLNIQNLASIGISYLLCVKNSCLQSNYVDIFININAIENVS</sequence>
<keyword evidence="2" id="KW-1185">Reference proteome</keyword>
<dbReference type="EMBL" id="CVRI01000070">
    <property type="protein sequence ID" value="CRL07383.1"/>
    <property type="molecule type" value="Genomic_DNA"/>
</dbReference>
<evidence type="ECO:0000313" key="2">
    <source>
        <dbReference type="Proteomes" id="UP000183832"/>
    </source>
</evidence>
<dbReference type="Proteomes" id="UP000183832">
    <property type="component" value="Unassembled WGS sequence"/>
</dbReference>
<protein>
    <submittedName>
        <fullName evidence="1">CLUMA_CG020359, isoform A</fullName>
    </submittedName>
</protein>